<sequence>MNEKIEDTLIEYSLVSKDITVTSHFIVKEALF</sequence>
<gene>
    <name evidence="1" type="ORF">CTER_2171</name>
</gene>
<evidence type="ECO:0000313" key="1">
    <source>
        <dbReference type="EMBL" id="EMS71948.1"/>
    </source>
</evidence>
<name>S0FTW2_RUMCE</name>
<protein>
    <submittedName>
        <fullName evidence="1">Uncharacterized protein</fullName>
    </submittedName>
</protein>
<dbReference type="Proteomes" id="UP000014155">
    <property type="component" value="Unassembled WGS sequence"/>
</dbReference>
<reference evidence="1 2" key="1">
    <citation type="journal article" date="2013" name="Genome Announc.">
        <title>Draft Genome Sequence of the Cellulolytic, Mesophilic, Anaerobic Bacterium Clostridium termitidis Strain CT1112 (DSM 5398).</title>
        <authorList>
            <person name="Lal S."/>
            <person name="Ramachandran U."/>
            <person name="Zhang X."/>
            <person name="Munir R."/>
            <person name="Sparling R."/>
            <person name="Levin D.B."/>
        </authorList>
    </citation>
    <scope>NUCLEOTIDE SEQUENCE [LARGE SCALE GENOMIC DNA]</scope>
    <source>
        <strain evidence="1 2">CT1112</strain>
    </source>
</reference>
<organism evidence="1 2">
    <name type="scientific">Ruminiclostridium cellobioparum subsp. termitidis CT1112</name>
    <dbReference type="NCBI Taxonomy" id="1195236"/>
    <lineage>
        <taxon>Bacteria</taxon>
        <taxon>Bacillati</taxon>
        <taxon>Bacillota</taxon>
        <taxon>Clostridia</taxon>
        <taxon>Eubacteriales</taxon>
        <taxon>Oscillospiraceae</taxon>
        <taxon>Ruminiclostridium</taxon>
    </lineage>
</organism>
<dbReference type="STRING" id="1195236.CTER_2171"/>
<dbReference type="EMBL" id="AORV01000032">
    <property type="protein sequence ID" value="EMS71948.1"/>
    <property type="molecule type" value="Genomic_DNA"/>
</dbReference>
<dbReference type="AlphaFoldDB" id="S0FTW2"/>
<keyword evidence="2" id="KW-1185">Reference proteome</keyword>
<accession>S0FTW2</accession>
<proteinExistence type="predicted"/>
<comment type="caution">
    <text evidence="1">The sequence shown here is derived from an EMBL/GenBank/DDBJ whole genome shotgun (WGS) entry which is preliminary data.</text>
</comment>
<evidence type="ECO:0000313" key="2">
    <source>
        <dbReference type="Proteomes" id="UP000014155"/>
    </source>
</evidence>